<evidence type="ECO:0000313" key="2">
    <source>
        <dbReference type="Proteomes" id="UP000053029"/>
    </source>
</evidence>
<sequence>MAPTIYQHAQTNDRTIYVPMNRVDIAFWSRTDYLYTDSLNGCTAVIIISPHAGILAHIAPRPSGAELNRVNAEDGDRNLREKMQQVIDLYNANRQYFQDARTRVVVAVYRYSIALPTTVNTIDAILNHLRLPIRTNHYDVLEPNSQRPFGHTYIVIASRGSGYWPTLYVNERMVEYL</sequence>
<dbReference type="Proteomes" id="UP000053029">
    <property type="component" value="Unassembled WGS sequence"/>
</dbReference>
<dbReference type="GeneID" id="25304866"/>
<protein>
    <submittedName>
        <fullName evidence="1">Uncharacterized protein</fullName>
    </submittedName>
</protein>
<keyword evidence="2" id="KW-1185">Reference proteome</keyword>
<dbReference type="EMBL" id="KN846971">
    <property type="protein sequence ID" value="KIW82349.1"/>
    <property type="molecule type" value="Genomic_DNA"/>
</dbReference>
<dbReference type="VEuPathDB" id="FungiDB:Z517_05376"/>
<evidence type="ECO:0000313" key="1">
    <source>
        <dbReference type="EMBL" id="KIW82349.1"/>
    </source>
</evidence>
<name>A0A0D2HCW3_9EURO</name>
<dbReference type="HOGENOM" id="CLU_081934_1_0_1"/>
<accession>A0A0D2HCW3</accession>
<proteinExistence type="predicted"/>
<dbReference type="AlphaFoldDB" id="A0A0D2HCW3"/>
<reference evidence="1 2" key="1">
    <citation type="submission" date="2015-01" db="EMBL/GenBank/DDBJ databases">
        <title>The Genome Sequence of Fonsecaea pedrosoi CBS 271.37.</title>
        <authorList>
            <consortium name="The Broad Institute Genomics Platform"/>
            <person name="Cuomo C."/>
            <person name="de Hoog S."/>
            <person name="Gorbushina A."/>
            <person name="Stielow B."/>
            <person name="Teixiera M."/>
            <person name="Abouelleil A."/>
            <person name="Chapman S.B."/>
            <person name="Priest M."/>
            <person name="Young S.K."/>
            <person name="Wortman J."/>
            <person name="Nusbaum C."/>
            <person name="Birren B."/>
        </authorList>
    </citation>
    <scope>NUCLEOTIDE SEQUENCE [LARGE SCALE GENOMIC DNA]</scope>
    <source>
        <strain evidence="1 2">CBS 271.37</strain>
    </source>
</reference>
<organism evidence="1 2">
    <name type="scientific">Fonsecaea pedrosoi CBS 271.37</name>
    <dbReference type="NCBI Taxonomy" id="1442368"/>
    <lineage>
        <taxon>Eukaryota</taxon>
        <taxon>Fungi</taxon>
        <taxon>Dikarya</taxon>
        <taxon>Ascomycota</taxon>
        <taxon>Pezizomycotina</taxon>
        <taxon>Eurotiomycetes</taxon>
        <taxon>Chaetothyriomycetidae</taxon>
        <taxon>Chaetothyriales</taxon>
        <taxon>Herpotrichiellaceae</taxon>
        <taxon>Fonsecaea</taxon>
    </lineage>
</organism>
<dbReference type="OrthoDB" id="5368615at2759"/>
<gene>
    <name evidence="1" type="ORF">Z517_05376</name>
</gene>
<dbReference type="RefSeq" id="XP_013286157.1">
    <property type="nucleotide sequence ID" value="XM_013430703.1"/>
</dbReference>